<organism evidence="2 3">
    <name type="scientific">Microbacterium fluvii</name>
    <dbReference type="NCBI Taxonomy" id="415215"/>
    <lineage>
        <taxon>Bacteria</taxon>
        <taxon>Bacillati</taxon>
        <taxon>Actinomycetota</taxon>
        <taxon>Actinomycetes</taxon>
        <taxon>Micrococcales</taxon>
        <taxon>Microbacteriaceae</taxon>
        <taxon>Microbacterium</taxon>
    </lineage>
</organism>
<evidence type="ECO:0000259" key="1">
    <source>
        <dbReference type="Pfam" id="PF03358"/>
    </source>
</evidence>
<keyword evidence="3" id="KW-1185">Reference proteome</keyword>
<dbReference type="InterPro" id="IPR050712">
    <property type="entry name" value="NAD(P)H-dep_reductase"/>
</dbReference>
<dbReference type="SUPFAM" id="SSF52218">
    <property type="entry name" value="Flavoproteins"/>
    <property type="match status" value="1"/>
</dbReference>
<sequence length="180" mass="19413">MKIGIVIGSIREGRKGRSVGEWVHAVADENGGAEFELIDLKEFEVPLLTASVNPAAANRQYDSPNVRRWSAAIDACDGFVFVTAEYNHGVPGAFKNAVDSLGPEWMGKPVAFVSYGSVGGVRSVEQWRQIIANFSMIGVRAQVTLSNFTEFDGAQVTPGDRKPDDLRTALDQLLALGTAD</sequence>
<gene>
    <name evidence="2" type="ORF">ACFQRL_11675</name>
</gene>
<reference evidence="3" key="1">
    <citation type="journal article" date="2019" name="Int. J. Syst. Evol. Microbiol.">
        <title>The Global Catalogue of Microorganisms (GCM) 10K type strain sequencing project: providing services to taxonomists for standard genome sequencing and annotation.</title>
        <authorList>
            <consortium name="The Broad Institute Genomics Platform"/>
            <consortium name="The Broad Institute Genome Sequencing Center for Infectious Disease"/>
            <person name="Wu L."/>
            <person name="Ma J."/>
        </authorList>
    </citation>
    <scope>NUCLEOTIDE SEQUENCE [LARGE SCALE GENOMIC DNA]</scope>
    <source>
        <strain evidence="3">CGMCC 1.15772</strain>
    </source>
</reference>
<dbReference type="Proteomes" id="UP001596507">
    <property type="component" value="Unassembled WGS sequence"/>
</dbReference>
<dbReference type="RefSeq" id="WP_262874555.1">
    <property type="nucleotide sequence ID" value="NZ_BAABKW010000001.1"/>
</dbReference>
<dbReference type="PANTHER" id="PTHR30543:SF21">
    <property type="entry name" value="NAD(P)H-DEPENDENT FMN REDUCTASE LOT6"/>
    <property type="match status" value="1"/>
</dbReference>
<dbReference type="PANTHER" id="PTHR30543">
    <property type="entry name" value="CHROMATE REDUCTASE"/>
    <property type="match status" value="1"/>
</dbReference>
<name>A0ABW2HE64_9MICO</name>
<dbReference type="EC" id="1.-.-.-" evidence="2"/>
<feature type="domain" description="NADPH-dependent FMN reductase-like" evidence="1">
    <location>
        <begin position="1"/>
        <end position="149"/>
    </location>
</feature>
<dbReference type="Pfam" id="PF03358">
    <property type="entry name" value="FMN_red"/>
    <property type="match status" value="1"/>
</dbReference>
<accession>A0ABW2HE64</accession>
<dbReference type="InterPro" id="IPR005025">
    <property type="entry name" value="FMN_Rdtase-like_dom"/>
</dbReference>
<dbReference type="GO" id="GO:0016491">
    <property type="term" value="F:oxidoreductase activity"/>
    <property type="evidence" value="ECO:0007669"/>
    <property type="project" value="UniProtKB-KW"/>
</dbReference>
<protein>
    <submittedName>
        <fullName evidence="2">NADPH-dependent FMN reductase</fullName>
        <ecNumber evidence="2">1.-.-.-</ecNumber>
    </submittedName>
</protein>
<dbReference type="Gene3D" id="3.40.50.360">
    <property type="match status" value="1"/>
</dbReference>
<evidence type="ECO:0000313" key="3">
    <source>
        <dbReference type="Proteomes" id="UP001596507"/>
    </source>
</evidence>
<proteinExistence type="predicted"/>
<comment type="caution">
    <text evidence="2">The sequence shown here is derived from an EMBL/GenBank/DDBJ whole genome shotgun (WGS) entry which is preliminary data.</text>
</comment>
<dbReference type="EMBL" id="JBHTBE010000003">
    <property type="protein sequence ID" value="MFC7269623.1"/>
    <property type="molecule type" value="Genomic_DNA"/>
</dbReference>
<dbReference type="InterPro" id="IPR029039">
    <property type="entry name" value="Flavoprotein-like_sf"/>
</dbReference>
<evidence type="ECO:0000313" key="2">
    <source>
        <dbReference type="EMBL" id="MFC7269623.1"/>
    </source>
</evidence>
<keyword evidence="2" id="KW-0560">Oxidoreductase</keyword>